<dbReference type="Gene3D" id="2.40.160.180">
    <property type="entry name" value="Carbohydrate-selective porin OprB"/>
    <property type="match status" value="1"/>
</dbReference>
<name>A0ABS1U6T7_9PROT</name>
<proteinExistence type="inferred from homology"/>
<protein>
    <submittedName>
        <fullName evidence="3">Carbohydrate porin</fullName>
    </submittedName>
</protein>
<dbReference type="EMBL" id="JAETWB010000013">
    <property type="protein sequence ID" value="MBL6080417.1"/>
    <property type="molecule type" value="Genomic_DNA"/>
</dbReference>
<gene>
    <name evidence="3" type="ORF">JMJ56_20580</name>
</gene>
<reference evidence="3 4" key="1">
    <citation type="submission" date="2021-01" db="EMBL/GenBank/DDBJ databases">
        <title>Belnapia mucosa sp. nov. and Belnapia arida sp. nov., isolated from the Tabernas Desert (Almeria, Spain).</title>
        <authorList>
            <person name="Molina-Menor E."/>
            <person name="Vidal-Verdu A."/>
            <person name="Calonge A."/>
            <person name="Satari L."/>
            <person name="Pereto J."/>
            <person name="Porcar M."/>
        </authorList>
    </citation>
    <scope>NUCLEOTIDE SEQUENCE [LARGE SCALE GENOMIC DNA]</scope>
    <source>
        <strain evidence="3 4">T18</strain>
    </source>
</reference>
<dbReference type="InterPro" id="IPR038673">
    <property type="entry name" value="OprB_sf"/>
</dbReference>
<dbReference type="Pfam" id="PF04966">
    <property type="entry name" value="OprB"/>
    <property type="match status" value="1"/>
</dbReference>
<comment type="caution">
    <text evidence="3">The sequence shown here is derived from an EMBL/GenBank/DDBJ whole genome shotgun (WGS) entry which is preliminary data.</text>
</comment>
<evidence type="ECO:0000313" key="3">
    <source>
        <dbReference type="EMBL" id="MBL6080417.1"/>
    </source>
</evidence>
<evidence type="ECO:0000313" key="4">
    <source>
        <dbReference type="Proteomes" id="UP000660885"/>
    </source>
</evidence>
<evidence type="ECO:0000256" key="2">
    <source>
        <dbReference type="RuleBase" id="RU363072"/>
    </source>
</evidence>
<sequence length="110" mass="11658">MLTEMDWSVSCGISLDGWRWQRPGDTIGLAANVGGLHGPQRRFLAAGGTGFILGDGRLNYAPGVVAETYYDAVLAPGLNAALDFQLIVNPGFNADRGPVPIATLRLRAAF</sequence>
<accession>A0ABS1U6T7</accession>
<organism evidence="3 4">
    <name type="scientific">Belnapia arida</name>
    <dbReference type="NCBI Taxonomy" id="2804533"/>
    <lineage>
        <taxon>Bacteria</taxon>
        <taxon>Pseudomonadati</taxon>
        <taxon>Pseudomonadota</taxon>
        <taxon>Alphaproteobacteria</taxon>
        <taxon>Acetobacterales</taxon>
        <taxon>Roseomonadaceae</taxon>
        <taxon>Belnapia</taxon>
    </lineage>
</organism>
<comment type="similarity">
    <text evidence="1 2">Belongs to the OprB family.</text>
</comment>
<dbReference type="InterPro" id="IPR007049">
    <property type="entry name" value="Carb-sel_porin_OprB"/>
</dbReference>
<dbReference type="Proteomes" id="UP000660885">
    <property type="component" value="Unassembled WGS sequence"/>
</dbReference>
<keyword evidence="4" id="KW-1185">Reference proteome</keyword>
<evidence type="ECO:0000256" key="1">
    <source>
        <dbReference type="ARBA" id="ARBA00008769"/>
    </source>
</evidence>